<organism evidence="1">
    <name type="scientific">uncultured Caudovirales phage</name>
    <dbReference type="NCBI Taxonomy" id="2100421"/>
    <lineage>
        <taxon>Viruses</taxon>
        <taxon>Duplodnaviria</taxon>
        <taxon>Heunggongvirae</taxon>
        <taxon>Uroviricota</taxon>
        <taxon>Caudoviricetes</taxon>
        <taxon>Peduoviridae</taxon>
        <taxon>Maltschvirus</taxon>
        <taxon>Maltschvirus maltsch</taxon>
    </lineage>
</organism>
<name>A0A6J5LP12_9CAUD</name>
<evidence type="ECO:0000313" key="1">
    <source>
        <dbReference type="EMBL" id="CAB4133449.1"/>
    </source>
</evidence>
<dbReference type="EMBL" id="LR796274">
    <property type="protein sequence ID" value="CAB4133449.1"/>
    <property type="molecule type" value="Genomic_DNA"/>
</dbReference>
<gene>
    <name evidence="1" type="ORF">UFOVP257_198</name>
</gene>
<protein>
    <submittedName>
        <fullName evidence="1">Uncharacterized protein</fullName>
    </submittedName>
</protein>
<accession>A0A6J5LP12</accession>
<reference evidence="1" key="1">
    <citation type="submission" date="2020-04" db="EMBL/GenBank/DDBJ databases">
        <authorList>
            <person name="Chiriac C."/>
            <person name="Salcher M."/>
            <person name="Ghai R."/>
            <person name="Kavagutti S V."/>
        </authorList>
    </citation>
    <scope>NUCLEOTIDE SEQUENCE</scope>
</reference>
<sequence length="83" mass="10000">MKILIKDIQPAFNNAHRPMWAKHSRGEILPANSTLPNKWWEIEYNVKIIEKSERDIFGIWRTIWAEAEFPSEEELTMFILRWS</sequence>
<proteinExistence type="predicted"/>